<evidence type="ECO:0000256" key="3">
    <source>
        <dbReference type="ARBA" id="ARBA00022723"/>
    </source>
</evidence>
<evidence type="ECO:0000256" key="4">
    <source>
        <dbReference type="ARBA" id="ARBA00022737"/>
    </source>
</evidence>
<dbReference type="GO" id="GO:0005634">
    <property type="term" value="C:nucleus"/>
    <property type="evidence" value="ECO:0007669"/>
    <property type="project" value="UniProtKB-SubCell"/>
</dbReference>
<feature type="non-terminal residue" evidence="21">
    <location>
        <position position="1"/>
    </location>
</feature>
<evidence type="ECO:0000256" key="12">
    <source>
        <dbReference type="ARBA" id="ARBA00023163"/>
    </source>
</evidence>
<dbReference type="Proteomes" id="UP000618051">
    <property type="component" value="Unassembled WGS sequence"/>
</dbReference>
<keyword evidence="12" id="KW-0804">Transcription</keyword>
<proteinExistence type="predicted"/>
<evidence type="ECO:0000256" key="10">
    <source>
        <dbReference type="ARBA" id="ARBA00023155"/>
    </source>
</evidence>
<evidence type="ECO:0000256" key="11">
    <source>
        <dbReference type="ARBA" id="ARBA00023159"/>
    </source>
</evidence>
<dbReference type="GO" id="GO:0048665">
    <property type="term" value="P:neuron fate specification"/>
    <property type="evidence" value="ECO:0007669"/>
    <property type="project" value="InterPro"/>
</dbReference>
<keyword evidence="6 16" id="KW-0862">Zinc</keyword>
<evidence type="ECO:0000259" key="19">
    <source>
        <dbReference type="PROSITE" id="PS50023"/>
    </source>
</evidence>
<reference evidence="22 23" key="2">
    <citation type="journal article" date="2021" name="J. Hered.">
        <title>Feather Gene Expression Elucidates the Developmental Basis of Plumage Iridescence in African Starlings.</title>
        <authorList>
            <person name="Rubenstein D.R."/>
            <person name="Corvelo A."/>
            <person name="MacManes M.D."/>
            <person name="Maia R."/>
            <person name="Narzisi G."/>
            <person name="Rousaki A."/>
            <person name="Vandenabeele P."/>
            <person name="Shawkey M.D."/>
            <person name="Solomon J."/>
        </authorList>
    </citation>
    <scope>NUCLEOTIDE SEQUENCE [LARGE SCALE GENOMIC DNA]</scope>
    <source>
        <strain evidence="22">SS15</strain>
    </source>
</reference>
<evidence type="ECO:0000256" key="18">
    <source>
        <dbReference type="SAM" id="MobiDB-lite"/>
    </source>
</evidence>
<dbReference type="CDD" id="cd00086">
    <property type="entry name" value="homeodomain"/>
    <property type="match status" value="1"/>
</dbReference>
<feature type="DNA-binding region" description="Homeobox" evidence="15">
    <location>
        <begin position="233"/>
        <end position="292"/>
    </location>
</feature>
<dbReference type="InterPro" id="IPR047244">
    <property type="entry name" value="ISL1/2-like_LIM1"/>
</dbReference>
<feature type="domain" description="LIM zinc-binding" evidence="19">
    <location>
        <begin position="5"/>
        <end position="67"/>
    </location>
</feature>
<dbReference type="SMART" id="SM00389">
    <property type="entry name" value="HOX"/>
    <property type="match status" value="1"/>
</dbReference>
<dbReference type="Gene3D" id="1.10.10.60">
    <property type="entry name" value="Homeodomain-like"/>
    <property type="match status" value="1"/>
</dbReference>
<keyword evidence="9 15" id="KW-0238">DNA-binding</keyword>
<dbReference type="AlphaFoldDB" id="A0A835NLT7"/>
<dbReference type="PROSITE" id="PS50023">
    <property type="entry name" value="LIM_DOMAIN_2"/>
    <property type="match status" value="2"/>
</dbReference>
<name>A0A835NLT7_9PASS</name>
<dbReference type="GO" id="GO:0000981">
    <property type="term" value="F:DNA-binding transcription factor activity, RNA polymerase II-specific"/>
    <property type="evidence" value="ECO:0007669"/>
    <property type="project" value="InterPro"/>
</dbReference>
<dbReference type="InterPro" id="IPR009057">
    <property type="entry name" value="Homeodomain-like_sf"/>
</dbReference>
<keyword evidence="7" id="KW-0805">Transcription regulation</keyword>
<dbReference type="PANTHER" id="PTHR24204:SF4">
    <property type="entry name" value="INSULIN GENE ENHANCER PROTEIN ISL-1"/>
    <property type="match status" value="1"/>
</dbReference>
<evidence type="ECO:0000313" key="21">
    <source>
        <dbReference type="EMBL" id="KAG0116984.1"/>
    </source>
</evidence>
<organism evidence="21">
    <name type="scientific">Lamprotornis superbus</name>
    <dbReference type="NCBI Taxonomy" id="245042"/>
    <lineage>
        <taxon>Eukaryota</taxon>
        <taxon>Metazoa</taxon>
        <taxon>Chordata</taxon>
        <taxon>Craniata</taxon>
        <taxon>Vertebrata</taxon>
        <taxon>Euteleostomi</taxon>
        <taxon>Archelosauria</taxon>
        <taxon>Archosauria</taxon>
        <taxon>Dinosauria</taxon>
        <taxon>Saurischia</taxon>
        <taxon>Theropoda</taxon>
        <taxon>Coelurosauria</taxon>
        <taxon>Aves</taxon>
        <taxon>Neognathae</taxon>
        <taxon>Neoaves</taxon>
        <taxon>Telluraves</taxon>
        <taxon>Australaves</taxon>
        <taxon>Passeriformes</taxon>
        <taxon>Sturnidae</taxon>
        <taxon>Lamprotornis</taxon>
    </lineage>
</organism>
<feature type="domain" description="LIM zinc-binding" evidence="19">
    <location>
        <begin position="68"/>
        <end position="129"/>
    </location>
</feature>
<dbReference type="InterPro" id="IPR001356">
    <property type="entry name" value="HD"/>
</dbReference>
<dbReference type="SUPFAM" id="SSF46689">
    <property type="entry name" value="Homeodomain-like"/>
    <property type="match status" value="1"/>
</dbReference>
<dbReference type="InterPro" id="IPR047169">
    <property type="entry name" value="ISL1/2-like"/>
</dbReference>
<dbReference type="SMART" id="SM00132">
    <property type="entry name" value="LIM"/>
    <property type="match status" value="2"/>
</dbReference>
<dbReference type="EMBL" id="JADDUC010000153">
    <property type="protein sequence ID" value="KAG0116984.1"/>
    <property type="molecule type" value="Genomic_DNA"/>
</dbReference>
<keyword evidence="5" id="KW-0221">Differentiation</keyword>
<feature type="domain" description="Homeobox" evidence="20">
    <location>
        <begin position="231"/>
        <end position="291"/>
    </location>
</feature>
<dbReference type="Gene3D" id="2.10.110.10">
    <property type="entry name" value="Cysteine Rich Protein"/>
    <property type="match status" value="2"/>
</dbReference>
<reference evidence="22" key="3">
    <citation type="submission" date="2022-01" db="EMBL/GenBank/DDBJ databases">
        <authorList>
            <person name="Rubenstein D.R."/>
        </authorList>
    </citation>
    <scope>NUCLEOTIDE SEQUENCE</scope>
    <source>
        <strain evidence="22">SS15</strain>
        <tissue evidence="22">Liver</tissue>
    </source>
</reference>
<dbReference type="CDD" id="cd09374">
    <property type="entry name" value="LIM2_Isl"/>
    <property type="match status" value="1"/>
</dbReference>
<keyword evidence="13 15" id="KW-0539">Nucleus</keyword>
<dbReference type="Pfam" id="PF00046">
    <property type="entry name" value="Homeodomain"/>
    <property type="match status" value="1"/>
</dbReference>
<feature type="region of interest" description="Disordered" evidence="18">
    <location>
        <begin position="132"/>
        <end position="161"/>
    </location>
</feature>
<evidence type="ECO:0000256" key="15">
    <source>
        <dbReference type="PROSITE-ProRule" id="PRU00108"/>
    </source>
</evidence>
<evidence type="ECO:0000256" key="17">
    <source>
        <dbReference type="RuleBase" id="RU000682"/>
    </source>
</evidence>
<keyword evidence="4" id="KW-0677">Repeat</keyword>
<evidence type="ECO:0000256" key="8">
    <source>
        <dbReference type="ARBA" id="ARBA00023038"/>
    </source>
</evidence>
<dbReference type="PROSITE" id="PS00027">
    <property type="entry name" value="HOMEOBOX_1"/>
    <property type="match status" value="1"/>
</dbReference>
<keyword evidence="2" id="KW-0217">Developmental protein</keyword>
<dbReference type="FunFam" id="1.10.10.60:FF:000041">
    <property type="entry name" value="insulin gene enhancer protein ISL-1"/>
    <property type="match status" value="1"/>
</dbReference>
<evidence type="ECO:0000259" key="20">
    <source>
        <dbReference type="PROSITE" id="PS50071"/>
    </source>
</evidence>
<keyword evidence="10 15" id="KW-0371">Homeobox</keyword>
<accession>A0A835NLT7</accession>
<evidence type="ECO:0000256" key="14">
    <source>
        <dbReference type="ARBA" id="ARBA00041167"/>
    </source>
</evidence>
<evidence type="ECO:0000313" key="22">
    <source>
        <dbReference type="EMBL" id="KAI1240119.1"/>
    </source>
</evidence>
<dbReference type="FunFam" id="2.10.110.10:FF:000034">
    <property type="entry name" value="Insulin gene enhancer protein ISL"/>
    <property type="match status" value="1"/>
</dbReference>
<keyword evidence="3 16" id="KW-0479">Metal-binding</keyword>
<gene>
    <name evidence="22" type="ORF">IHE44_0011570</name>
    <name evidence="21" type="ORF">IHE44_003315</name>
</gene>
<protein>
    <recommendedName>
        <fullName evidence="14">Insulin gene enhancer protein ISL-1</fullName>
    </recommendedName>
</protein>
<comment type="subcellular location">
    <subcellularLocation>
        <location evidence="1 15 17">Nucleus</location>
    </subcellularLocation>
</comment>
<feature type="compositionally biased region" description="Polar residues" evidence="18">
    <location>
        <begin position="394"/>
        <end position="414"/>
    </location>
</feature>
<evidence type="ECO:0000256" key="1">
    <source>
        <dbReference type="ARBA" id="ARBA00004123"/>
    </source>
</evidence>
<evidence type="ECO:0000313" key="23">
    <source>
        <dbReference type="Proteomes" id="UP000618051"/>
    </source>
</evidence>
<evidence type="ECO:0000256" key="16">
    <source>
        <dbReference type="PROSITE-ProRule" id="PRU00125"/>
    </source>
</evidence>
<dbReference type="PROSITE" id="PS50071">
    <property type="entry name" value="HOMEOBOX_2"/>
    <property type="match status" value="1"/>
</dbReference>
<dbReference type="OrthoDB" id="125004at2759"/>
<keyword evidence="8 16" id="KW-0440">LIM domain</keyword>
<evidence type="ECO:0000256" key="5">
    <source>
        <dbReference type="ARBA" id="ARBA00022782"/>
    </source>
</evidence>
<dbReference type="InterPro" id="IPR017970">
    <property type="entry name" value="Homeobox_CS"/>
</dbReference>
<evidence type="ECO:0000256" key="7">
    <source>
        <dbReference type="ARBA" id="ARBA00023015"/>
    </source>
</evidence>
<dbReference type="InterPro" id="IPR001781">
    <property type="entry name" value="Znf_LIM"/>
</dbReference>
<dbReference type="PANTHER" id="PTHR24204">
    <property type="entry name" value="INSULIN GENE ENHANCER PROTEIN"/>
    <property type="match status" value="1"/>
</dbReference>
<evidence type="ECO:0000256" key="6">
    <source>
        <dbReference type="ARBA" id="ARBA00022833"/>
    </source>
</evidence>
<dbReference type="SUPFAM" id="SSF57716">
    <property type="entry name" value="Glucocorticoid receptor-like (DNA-binding domain)"/>
    <property type="match status" value="2"/>
</dbReference>
<dbReference type="GO" id="GO:0007409">
    <property type="term" value="P:axonogenesis"/>
    <property type="evidence" value="ECO:0007669"/>
    <property type="project" value="TreeGrafter"/>
</dbReference>
<feature type="region of interest" description="Disordered" evidence="18">
    <location>
        <begin position="386"/>
        <end position="414"/>
    </location>
</feature>
<dbReference type="FunFam" id="2.10.110.10:FF:000056">
    <property type="entry name" value="insulin gene enhancer protein ISL-1"/>
    <property type="match status" value="1"/>
</dbReference>
<evidence type="ECO:0000256" key="2">
    <source>
        <dbReference type="ARBA" id="ARBA00022473"/>
    </source>
</evidence>
<dbReference type="GO" id="GO:0000987">
    <property type="term" value="F:cis-regulatory region sequence-specific DNA binding"/>
    <property type="evidence" value="ECO:0007669"/>
    <property type="project" value="TreeGrafter"/>
</dbReference>
<comment type="caution">
    <text evidence="21">The sequence shown here is derived from an EMBL/GenBank/DDBJ whole genome shotgun (WGS) entry which is preliminary data.</text>
</comment>
<dbReference type="PROSITE" id="PS00478">
    <property type="entry name" value="LIM_DOMAIN_1"/>
    <property type="match status" value="2"/>
</dbReference>
<reference evidence="21" key="1">
    <citation type="submission" date="2020-10" db="EMBL/GenBank/DDBJ databases">
        <title>Feather gene expression reveals the developmental basis of iridescence in African starlings.</title>
        <authorList>
            <person name="Rubenstein D.R."/>
        </authorList>
    </citation>
    <scope>NUCLEOTIDE SEQUENCE</scope>
    <source>
        <strain evidence="21">SS15</strain>
        <tissue evidence="21">Liver</tissue>
    </source>
</reference>
<dbReference type="GO" id="GO:0045944">
    <property type="term" value="P:positive regulation of transcription by RNA polymerase II"/>
    <property type="evidence" value="ECO:0007669"/>
    <property type="project" value="InterPro"/>
</dbReference>
<dbReference type="EMBL" id="JADDUC020000004">
    <property type="protein sequence ID" value="KAI1240119.1"/>
    <property type="molecule type" value="Genomic_DNA"/>
</dbReference>
<keyword evidence="11" id="KW-0010">Activator</keyword>
<evidence type="ECO:0000256" key="13">
    <source>
        <dbReference type="ARBA" id="ARBA00023242"/>
    </source>
</evidence>
<dbReference type="Pfam" id="PF00412">
    <property type="entry name" value="LIM"/>
    <property type="match status" value="2"/>
</dbReference>
<dbReference type="GO" id="GO:0046872">
    <property type="term" value="F:metal ion binding"/>
    <property type="evidence" value="ECO:0007669"/>
    <property type="project" value="UniProtKB-KW"/>
</dbReference>
<sequence length="440" mass="48717">KRLISLCVGCGNQIHDQYILRVSPDLEWHAACLKCAECNQYLDETCTCFVRDGKTYCKRDYIRLYGIKCAKCSIGFSKNDFVMRARAKVYHIECFRCVACSRQLIPGDEFALREDGLFCRADHDVVERASLGGGDPLSPLHPARPLQMAGTPRAQRLGSPRGLVMPGPAPGGRESPTLASLFAVQVTVTRKVIYKYSYSKTGSFPSSELLSAEPISARQPALRPHVHKQPEKTTRVRTVLNEKQLHTLRTCYAANPRPDALMKEQLVEMTGLSPRVIRVWFQNKRCKDKKRSIMMKQLQQQQPNDKTVSGFSLCPCAALHQAFLLGNYNIQGMTGTPMVAASPERHDGGLQANPVEVQSYQPPWKVLSDFALQSDIDQPAFQQLVNFSEGGPGSNSTGSEVASMSSQLPDTPNSMDQRIGTALRGAGGRRVIISARWSDV</sequence>
<evidence type="ECO:0000256" key="9">
    <source>
        <dbReference type="ARBA" id="ARBA00023125"/>
    </source>
</evidence>
<keyword evidence="23" id="KW-1185">Reference proteome</keyword>
<dbReference type="CDD" id="cd09366">
    <property type="entry name" value="LIM1_Isl"/>
    <property type="match status" value="1"/>
</dbReference>